<dbReference type="AlphaFoldDB" id="A0A137P391"/>
<comment type="subcellular location">
    <subcellularLocation>
        <location evidence="1">Mitochondrion</location>
    </subcellularLocation>
</comment>
<gene>
    <name evidence="5" type="ORF">CONCODRAFT_18265</name>
</gene>
<evidence type="ECO:0008006" key="7">
    <source>
        <dbReference type="Google" id="ProtNLM"/>
    </source>
</evidence>
<evidence type="ECO:0000256" key="3">
    <source>
        <dbReference type="ARBA" id="ARBA00043970"/>
    </source>
</evidence>
<evidence type="ECO:0000313" key="6">
    <source>
        <dbReference type="Proteomes" id="UP000070444"/>
    </source>
</evidence>
<keyword evidence="6" id="KW-1185">Reference proteome</keyword>
<name>A0A137P391_CONC2</name>
<evidence type="ECO:0000313" key="5">
    <source>
        <dbReference type="EMBL" id="KXN69490.1"/>
    </source>
</evidence>
<dbReference type="OrthoDB" id="2116030at2759"/>
<dbReference type="InterPro" id="IPR020373">
    <property type="entry name" value="Kgd4/YMR-31"/>
</dbReference>
<evidence type="ECO:0000256" key="4">
    <source>
        <dbReference type="SAM" id="MobiDB-lite"/>
    </source>
</evidence>
<dbReference type="GO" id="GO:0005739">
    <property type="term" value="C:mitochondrion"/>
    <property type="evidence" value="ECO:0007669"/>
    <property type="project" value="UniProtKB-SubCell"/>
</dbReference>
<dbReference type="Pfam" id="PF10937">
    <property type="entry name" value="Kgd4-YMR31"/>
    <property type="match status" value="1"/>
</dbReference>
<dbReference type="Proteomes" id="UP000070444">
    <property type="component" value="Unassembled WGS sequence"/>
</dbReference>
<dbReference type="GO" id="GO:0006103">
    <property type="term" value="P:2-oxoglutarate metabolic process"/>
    <property type="evidence" value="ECO:0007669"/>
    <property type="project" value="InterPro"/>
</dbReference>
<accession>A0A137P391</accession>
<evidence type="ECO:0000256" key="2">
    <source>
        <dbReference type="ARBA" id="ARBA00023128"/>
    </source>
</evidence>
<feature type="region of interest" description="Disordered" evidence="4">
    <location>
        <begin position="33"/>
        <end position="57"/>
    </location>
</feature>
<comment type="similarity">
    <text evidence="3">Belongs to the alpha-ketoglutarate dehydrogenase component 4 family.</text>
</comment>
<proteinExistence type="inferred from homology"/>
<feature type="compositionally biased region" description="Polar residues" evidence="4">
    <location>
        <begin position="33"/>
        <end position="47"/>
    </location>
</feature>
<organism evidence="5 6">
    <name type="scientific">Conidiobolus coronatus (strain ATCC 28846 / CBS 209.66 / NRRL 28638)</name>
    <name type="common">Delacroixia coronata</name>
    <dbReference type="NCBI Taxonomy" id="796925"/>
    <lineage>
        <taxon>Eukaryota</taxon>
        <taxon>Fungi</taxon>
        <taxon>Fungi incertae sedis</taxon>
        <taxon>Zoopagomycota</taxon>
        <taxon>Entomophthoromycotina</taxon>
        <taxon>Entomophthoromycetes</taxon>
        <taxon>Entomophthorales</taxon>
        <taxon>Ancylistaceae</taxon>
        <taxon>Conidiobolus</taxon>
    </lineage>
</organism>
<sequence>MQLNKILLASAKSAPHRHTPLIKFLGKRSLLHNNEAQGQSASANKASEPQAKAQPSVGPFNTKLVYLEDAELPARFKRVHPTQYESDVIELGGAY</sequence>
<reference evidence="5 6" key="1">
    <citation type="journal article" date="2015" name="Genome Biol. Evol.">
        <title>Phylogenomic analyses indicate that early fungi evolved digesting cell walls of algal ancestors of land plants.</title>
        <authorList>
            <person name="Chang Y."/>
            <person name="Wang S."/>
            <person name="Sekimoto S."/>
            <person name="Aerts A.L."/>
            <person name="Choi C."/>
            <person name="Clum A."/>
            <person name="LaButti K.M."/>
            <person name="Lindquist E.A."/>
            <person name="Yee Ngan C."/>
            <person name="Ohm R.A."/>
            <person name="Salamov A.A."/>
            <person name="Grigoriev I.V."/>
            <person name="Spatafora J.W."/>
            <person name="Berbee M.L."/>
        </authorList>
    </citation>
    <scope>NUCLEOTIDE SEQUENCE [LARGE SCALE GENOMIC DNA]</scope>
    <source>
        <strain evidence="5 6">NRRL 28638</strain>
    </source>
</reference>
<protein>
    <recommendedName>
        <fullName evidence="7">Ribosomal protein S36, mitochondrial</fullName>
    </recommendedName>
</protein>
<evidence type="ECO:0000256" key="1">
    <source>
        <dbReference type="ARBA" id="ARBA00004173"/>
    </source>
</evidence>
<keyword evidence="2" id="KW-0496">Mitochondrion</keyword>
<dbReference type="EMBL" id="KQ964532">
    <property type="protein sequence ID" value="KXN69490.1"/>
    <property type="molecule type" value="Genomic_DNA"/>
</dbReference>